<sequence length="242" mass="27196">MDNVFEQVEKNIDNLVLGNADWTASATKEELEAARKGELHLRFWNGEVPAEWLRDIKGKRVLCLAGAGGLQAPLFACAGAKVTVIDLSGGMLEKDRAIAERERLDIEIVKGNMCDLSRFADASFDMIFNPPSLMYIPDVSVVFRECFRVLAKGGELMIMAPAPINYMCDWAENEQGGYYKTVHRVPCCTREYDDSEWIEYGHTMEEYLGGMIRCGFVLNGYLECQGEDITELNFLARAVKPE</sequence>
<keyword evidence="1" id="KW-0808">Transferase</keyword>
<gene>
    <name evidence="1" type="ORF">JYE49_08465</name>
</gene>
<keyword evidence="2" id="KW-1185">Reference proteome</keyword>
<name>A0AC61N4Z1_9FIRM</name>
<reference evidence="1" key="1">
    <citation type="submission" date="2021-01" db="EMBL/GenBank/DDBJ databases">
        <title>Complete genome sequence of Clostridiales bacterium R-7.</title>
        <authorList>
            <person name="Mahoney-Kurpe S.C."/>
            <person name="Palevich N."/>
            <person name="Koike S."/>
            <person name="Moon C.D."/>
            <person name="Attwood G.T."/>
        </authorList>
    </citation>
    <scope>NUCLEOTIDE SEQUENCE</scope>
    <source>
        <strain evidence="1">R-7</strain>
    </source>
</reference>
<dbReference type="EMBL" id="CP068393">
    <property type="protein sequence ID" value="QUC65913.1"/>
    <property type="molecule type" value="Genomic_DNA"/>
</dbReference>
<evidence type="ECO:0000313" key="2">
    <source>
        <dbReference type="Proteomes" id="UP000682782"/>
    </source>
</evidence>
<protein>
    <submittedName>
        <fullName evidence="1">Class I SAM-dependent methyltransferase</fullName>
    </submittedName>
</protein>
<accession>A0AC61N4Z1</accession>
<dbReference type="Proteomes" id="UP000682782">
    <property type="component" value="Chromosome"/>
</dbReference>
<organism evidence="1 2">
    <name type="scientific">Aristaeella hokkaidonensis</name>
    <dbReference type="NCBI Taxonomy" id="3046382"/>
    <lineage>
        <taxon>Bacteria</taxon>
        <taxon>Bacillati</taxon>
        <taxon>Bacillota</taxon>
        <taxon>Clostridia</taxon>
        <taxon>Eubacteriales</taxon>
        <taxon>Aristaeellaceae</taxon>
        <taxon>Aristaeella</taxon>
    </lineage>
</organism>
<proteinExistence type="predicted"/>
<evidence type="ECO:0000313" key="1">
    <source>
        <dbReference type="EMBL" id="QUC65913.1"/>
    </source>
</evidence>
<keyword evidence="1" id="KW-0489">Methyltransferase</keyword>